<comment type="caution">
    <text evidence="2">The sequence shown here is derived from an EMBL/GenBank/DDBJ whole genome shotgun (WGS) entry which is preliminary data.</text>
</comment>
<organism evidence="2 3">
    <name type="scientific">Streptomonospora algeriensis</name>
    <dbReference type="NCBI Taxonomy" id="995084"/>
    <lineage>
        <taxon>Bacteria</taxon>
        <taxon>Bacillati</taxon>
        <taxon>Actinomycetota</taxon>
        <taxon>Actinomycetes</taxon>
        <taxon>Streptosporangiales</taxon>
        <taxon>Nocardiopsidaceae</taxon>
        <taxon>Streptomonospora</taxon>
    </lineage>
</organism>
<dbReference type="GO" id="GO:0005524">
    <property type="term" value="F:ATP binding"/>
    <property type="evidence" value="ECO:0007669"/>
    <property type="project" value="UniProtKB-KW"/>
</dbReference>
<evidence type="ECO:0000259" key="1">
    <source>
        <dbReference type="Pfam" id="PF13191"/>
    </source>
</evidence>
<feature type="non-terminal residue" evidence="2">
    <location>
        <position position="175"/>
    </location>
</feature>
<dbReference type="EMBL" id="JBHTHR010001158">
    <property type="protein sequence ID" value="MFD0803840.1"/>
    <property type="molecule type" value="Genomic_DNA"/>
</dbReference>
<keyword evidence="2" id="KW-0067">ATP-binding</keyword>
<reference evidence="3" key="1">
    <citation type="journal article" date="2019" name="Int. J. Syst. Evol. Microbiol.">
        <title>The Global Catalogue of Microorganisms (GCM) 10K type strain sequencing project: providing services to taxonomists for standard genome sequencing and annotation.</title>
        <authorList>
            <consortium name="The Broad Institute Genomics Platform"/>
            <consortium name="The Broad Institute Genome Sequencing Center for Infectious Disease"/>
            <person name="Wu L."/>
            <person name="Ma J."/>
        </authorList>
    </citation>
    <scope>NUCLEOTIDE SEQUENCE [LARGE SCALE GENOMIC DNA]</scope>
    <source>
        <strain evidence="3">CCUG 63369</strain>
    </source>
</reference>
<dbReference type="Proteomes" id="UP001596956">
    <property type="component" value="Unassembled WGS sequence"/>
</dbReference>
<keyword evidence="2" id="KW-0547">Nucleotide-binding</keyword>
<name>A0ABW3BLA4_9ACTN</name>
<dbReference type="InterPro" id="IPR027417">
    <property type="entry name" value="P-loop_NTPase"/>
</dbReference>
<accession>A0ABW3BLA4</accession>
<dbReference type="Pfam" id="PF13191">
    <property type="entry name" value="AAA_16"/>
    <property type="match status" value="1"/>
</dbReference>
<proteinExistence type="predicted"/>
<sequence>MIDRWLSENGPAQSVQEPFGRAAPVDRVADIATSPEAAPLVLVTGPMGIGRSTVLAAVENELAARGTAALSLRGLRSERDRPYSLATRLHAELGALNRDRGAGYPAKAAVPAPGPETGRRLAAGLRSAIAASGRLAILIDDAQWADPESRAVLLQTARALAGGPATLVCAFRPSP</sequence>
<feature type="domain" description="Orc1-like AAA ATPase" evidence="1">
    <location>
        <begin position="18"/>
        <end position="160"/>
    </location>
</feature>
<dbReference type="InterPro" id="IPR041664">
    <property type="entry name" value="AAA_16"/>
</dbReference>
<evidence type="ECO:0000313" key="3">
    <source>
        <dbReference type="Proteomes" id="UP001596956"/>
    </source>
</evidence>
<gene>
    <name evidence="2" type="ORF">ACFQZU_21320</name>
</gene>
<keyword evidence="3" id="KW-1185">Reference proteome</keyword>
<evidence type="ECO:0000313" key="2">
    <source>
        <dbReference type="EMBL" id="MFD0803840.1"/>
    </source>
</evidence>
<dbReference type="SUPFAM" id="SSF52540">
    <property type="entry name" value="P-loop containing nucleoside triphosphate hydrolases"/>
    <property type="match status" value="1"/>
</dbReference>
<protein>
    <submittedName>
        <fullName evidence="2">ATP-binding protein</fullName>
    </submittedName>
</protein>